<feature type="transmembrane region" description="Helical" evidence="1">
    <location>
        <begin position="12"/>
        <end position="32"/>
    </location>
</feature>
<dbReference type="PANTHER" id="PTHR39594:SF1">
    <property type="entry name" value="PROTEIN YCHQ"/>
    <property type="match status" value="1"/>
</dbReference>
<reference evidence="2 3" key="1">
    <citation type="submission" date="2019-01" db="EMBL/GenBank/DDBJ databases">
        <authorList>
            <person name="Chen W.-M."/>
        </authorList>
    </citation>
    <scope>NUCLEOTIDE SEQUENCE [LARGE SCALE GENOMIC DNA]</scope>
    <source>
        <strain evidence="2 3">HPM-16</strain>
    </source>
</reference>
<keyword evidence="3" id="KW-1185">Reference proteome</keyword>
<keyword evidence="1" id="KW-0472">Membrane</keyword>
<dbReference type="Proteomes" id="UP000282818">
    <property type="component" value="Unassembled WGS sequence"/>
</dbReference>
<dbReference type="InterPro" id="IPR007360">
    <property type="entry name" value="SirB"/>
</dbReference>
<name>A0A437Q5R0_9GAMM</name>
<keyword evidence="1" id="KW-1133">Transmembrane helix</keyword>
<dbReference type="EMBL" id="SACQ01000007">
    <property type="protein sequence ID" value="RVU29840.1"/>
    <property type="molecule type" value="Genomic_DNA"/>
</dbReference>
<sequence>MAELYPMLKHLHLTAVGLSLLLFVSRGIGMLHNAQWISKKVFRILPHVIDTILLVSAIGLTIALSQYPFQADWVTAKLIALFAYIGLGVIALRRGKTKTVRTLAFIAALAVVGYILAVAITHSATPWA</sequence>
<proteinExistence type="predicted"/>
<keyword evidence="1" id="KW-0812">Transmembrane</keyword>
<accession>A0A437Q5R0</accession>
<evidence type="ECO:0000313" key="2">
    <source>
        <dbReference type="EMBL" id="RVU29840.1"/>
    </source>
</evidence>
<gene>
    <name evidence="2" type="ORF">EOE65_14945</name>
</gene>
<dbReference type="GO" id="GO:0005886">
    <property type="term" value="C:plasma membrane"/>
    <property type="evidence" value="ECO:0007669"/>
    <property type="project" value="TreeGrafter"/>
</dbReference>
<dbReference type="PIRSF" id="PIRSF005610">
    <property type="entry name" value="SirB"/>
    <property type="match status" value="1"/>
</dbReference>
<dbReference type="RefSeq" id="WP_127695149.1">
    <property type="nucleotide sequence ID" value="NZ_SACQ01000007.1"/>
</dbReference>
<dbReference type="PANTHER" id="PTHR39594">
    <property type="entry name" value="PROTEIN YCHQ"/>
    <property type="match status" value="1"/>
</dbReference>
<feature type="transmembrane region" description="Helical" evidence="1">
    <location>
        <begin position="73"/>
        <end position="92"/>
    </location>
</feature>
<organism evidence="2 3">
    <name type="scientific">Neptunomonas marina</name>
    <dbReference type="NCBI Taxonomy" id="1815562"/>
    <lineage>
        <taxon>Bacteria</taxon>
        <taxon>Pseudomonadati</taxon>
        <taxon>Pseudomonadota</taxon>
        <taxon>Gammaproteobacteria</taxon>
        <taxon>Oceanospirillales</taxon>
        <taxon>Oceanospirillaceae</taxon>
        <taxon>Neptunomonas</taxon>
    </lineage>
</organism>
<evidence type="ECO:0000256" key="1">
    <source>
        <dbReference type="SAM" id="Phobius"/>
    </source>
</evidence>
<dbReference type="AlphaFoldDB" id="A0A437Q5R0"/>
<feature type="transmembrane region" description="Helical" evidence="1">
    <location>
        <begin position="104"/>
        <end position="124"/>
    </location>
</feature>
<comment type="caution">
    <text evidence="2">The sequence shown here is derived from an EMBL/GenBank/DDBJ whole genome shotgun (WGS) entry which is preliminary data.</text>
</comment>
<feature type="transmembrane region" description="Helical" evidence="1">
    <location>
        <begin position="44"/>
        <end position="67"/>
    </location>
</feature>
<dbReference type="Pfam" id="PF04247">
    <property type="entry name" value="SirB"/>
    <property type="match status" value="1"/>
</dbReference>
<protein>
    <submittedName>
        <fullName evidence="2">Regulator SirB</fullName>
    </submittedName>
</protein>
<evidence type="ECO:0000313" key="3">
    <source>
        <dbReference type="Proteomes" id="UP000282818"/>
    </source>
</evidence>